<comment type="similarity">
    <text evidence="3">Belongs to the glycosyl hydrolase 18 family. Chitinase class V subfamily.</text>
</comment>
<reference evidence="13 14" key="1">
    <citation type="journal article" date="2020" name="Mol. Plant">
        <title>The Chromosome-Based Rubber Tree Genome Provides New Insights into Spurge Genome Evolution and Rubber Biosynthesis.</title>
        <authorList>
            <person name="Liu J."/>
            <person name="Shi C."/>
            <person name="Shi C.C."/>
            <person name="Li W."/>
            <person name="Zhang Q.J."/>
            <person name="Zhang Y."/>
            <person name="Li K."/>
            <person name="Lu H.F."/>
            <person name="Shi C."/>
            <person name="Zhu S.T."/>
            <person name="Xiao Z.Y."/>
            <person name="Nan H."/>
            <person name="Yue Y."/>
            <person name="Zhu X.G."/>
            <person name="Wu Y."/>
            <person name="Hong X.N."/>
            <person name="Fan G.Y."/>
            <person name="Tong Y."/>
            <person name="Zhang D."/>
            <person name="Mao C.L."/>
            <person name="Liu Y.L."/>
            <person name="Hao S.J."/>
            <person name="Liu W.Q."/>
            <person name="Lv M.Q."/>
            <person name="Zhang H.B."/>
            <person name="Liu Y."/>
            <person name="Hu-Tang G.R."/>
            <person name="Wang J.P."/>
            <person name="Wang J.H."/>
            <person name="Sun Y.H."/>
            <person name="Ni S.B."/>
            <person name="Chen W.B."/>
            <person name="Zhang X.C."/>
            <person name="Jiao Y.N."/>
            <person name="Eichler E.E."/>
            <person name="Li G.H."/>
            <person name="Liu X."/>
            <person name="Gao L.Z."/>
        </authorList>
    </citation>
    <scope>NUCLEOTIDE SEQUENCE [LARGE SCALE GENOMIC DNA]</scope>
    <source>
        <strain evidence="14">cv. GT1</strain>
        <tissue evidence="13">Leaf</tissue>
    </source>
</reference>
<evidence type="ECO:0000256" key="5">
    <source>
        <dbReference type="ARBA" id="ARBA00022801"/>
    </source>
</evidence>
<dbReference type="SUPFAM" id="SSF58038">
    <property type="entry name" value="SNARE fusion complex"/>
    <property type="match status" value="1"/>
</dbReference>
<dbReference type="PROSITE" id="PS50859">
    <property type="entry name" value="LONGIN"/>
    <property type="match status" value="1"/>
</dbReference>
<dbReference type="FunFam" id="3.10.50.10:FF:000003">
    <property type="entry name" value="Class V chitinase CHIT5b"/>
    <property type="match status" value="1"/>
</dbReference>
<evidence type="ECO:0000256" key="2">
    <source>
        <dbReference type="ARBA" id="ARBA00008025"/>
    </source>
</evidence>
<keyword evidence="5" id="KW-0378">Hydrolase</keyword>
<dbReference type="InterPro" id="IPR011012">
    <property type="entry name" value="Longin-like_dom_sf"/>
</dbReference>
<dbReference type="PROSITE" id="PS51910">
    <property type="entry name" value="GH18_2"/>
    <property type="match status" value="1"/>
</dbReference>
<evidence type="ECO:0000256" key="1">
    <source>
        <dbReference type="ARBA" id="ARBA00004308"/>
    </source>
</evidence>
<dbReference type="SUPFAM" id="SSF64356">
    <property type="entry name" value="SNARE-like"/>
    <property type="match status" value="1"/>
</dbReference>
<evidence type="ECO:0000259" key="11">
    <source>
        <dbReference type="PROSITE" id="PS50892"/>
    </source>
</evidence>
<keyword evidence="8" id="KW-0326">Glycosidase</keyword>
<keyword evidence="4" id="KW-0732">Signal</keyword>
<gene>
    <name evidence="13" type="ORF">GH714_011574</name>
</gene>
<dbReference type="Pfam" id="PF00704">
    <property type="entry name" value="Glyco_hydro_18"/>
    <property type="match status" value="1"/>
</dbReference>
<dbReference type="InterPro" id="IPR001388">
    <property type="entry name" value="Synaptobrevin-like"/>
</dbReference>
<keyword evidence="9" id="KW-0175">Coiled coil</keyword>
<dbReference type="Pfam" id="PF00957">
    <property type="entry name" value="Synaptobrevin"/>
    <property type="match status" value="1"/>
</dbReference>
<dbReference type="SMART" id="SM01270">
    <property type="entry name" value="Longin"/>
    <property type="match status" value="1"/>
</dbReference>
<dbReference type="PROSITE" id="PS00417">
    <property type="entry name" value="SYNAPTOBREVIN"/>
    <property type="match status" value="1"/>
</dbReference>
<dbReference type="InterPro" id="IPR042855">
    <property type="entry name" value="V_SNARE_CC"/>
</dbReference>
<evidence type="ECO:0008006" key="15">
    <source>
        <dbReference type="Google" id="ProtNLM"/>
    </source>
</evidence>
<feature type="domain" description="V-SNARE coiled-coil homology" evidence="11">
    <location>
        <begin position="403"/>
        <end position="448"/>
    </location>
</feature>
<keyword evidence="14" id="KW-1185">Reference proteome</keyword>
<evidence type="ECO:0000256" key="9">
    <source>
        <dbReference type="PROSITE-ProRule" id="PRU00290"/>
    </source>
</evidence>
<dbReference type="GO" id="GO:0012505">
    <property type="term" value="C:endomembrane system"/>
    <property type="evidence" value="ECO:0007669"/>
    <property type="project" value="UniProtKB-SubCell"/>
</dbReference>
<evidence type="ECO:0000256" key="7">
    <source>
        <dbReference type="ARBA" id="ARBA00023180"/>
    </source>
</evidence>
<feature type="domain" description="Longin" evidence="10">
    <location>
        <begin position="350"/>
        <end position="395"/>
    </location>
</feature>
<dbReference type="SUPFAM" id="SSF51445">
    <property type="entry name" value="(Trans)glycosidases"/>
    <property type="match status" value="1"/>
</dbReference>
<dbReference type="InterPro" id="IPR029070">
    <property type="entry name" value="Chitinase_insertion_sf"/>
</dbReference>
<evidence type="ECO:0000256" key="8">
    <source>
        <dbReference type="ARBA" id="ARBA00023295"/>
    </source>
</evidence>
<dbReference type="InterPro" id="IPR050314">
    <property type="entry name" value="Glycosyl_Hydrlase_18"/>
</dbReference>
<evidence type="ECO:0000313" key="13">
    <source>
        <dbReference type="EMBL" id="KAF2317077.1"/>
    </source>
</evidence>
<dbReference type="AlphaFoldDB" id="A0A6A6MVG7"/>
<keyword evidence="6" id="KW-0472">Membrane</keyword>
<proteinExistence type="inferred from homology"/>
<evidence type="ECO:0000259" key="12">
    <source>
        <dbReference type="PROSITE" id="PS51910"/>
    </source>
</evidence>
<dbReference type="Pfam" id="PF13774">
    <property type="entry name" value="Longin"/>
    <property type="match status" value="1"/>
</dbReference>
<dbReference type="CDD" id="cd14824">
    <property type="entry name" value="Longin"/>
    <property type="match status" value="1"/>
</dbReference>
<dbReference type="GO" id="GO:0016192">
    <property type="term" value="P:vesicle-mediated transport"/>
    <property type="evidence" value="ECO:0007669"/>
    <property type="project" value="InterPro"/>
</dbReference>
<dbReference type="PANTHER" id="PTHR11177">
    <property type="entry name" value="CHITINASE"/>
    <property type="match status" value="1"/>
</dbReference>
<organism evidence="13 14">
    <name type="scientific">Hevea brasiliensis</name>
    <name type="common">Para rubber tree</name>
    <name type="synonym">Siphonia brasiliensis</name>
    <dbReference type="NCBI Taxonomy" id="3981"/>
    <lineage>
        <taxon>Eukaryota</taxon>
        <taxon>Viridiplantae</taxon>
        <taxon>Streptophyta</taxon>
        <taxon>Embryophyta</taxon>
        <taxon>Tracheophyta</taxon>
        <taxon>Spermatophyta</taxon>
        <taxon>Magnoliopsida</taxon>
        <taxon>eudicotyledons</taxon>
        <taxon>Gunneridae</taxon>
        <taxon>Pentapetalae</taxon>
        <taxon>rosids</taxon>
        <taxon>fabids</taxon>
        <taxon>Malpighiales</taxon>
        <taxon>Euphorbiaceae</taxon>
        <taxon>Crotonoideae</taxon>
        <taxon>Micrandreae</taxon>
        <taxon>Hevea</taxon>
    </lineage>
</organism>
<comment type="subcellular location">
    <subcellularLocation>
        <location evidence="1">Endomembrane system</location>
    </subcellularLocation>
</comment>
<dbReference type="GO" id="GO:0016020">
    <property type="term" value="C:membrane"/>
    <property type="evidence" value="ECO:0007669"/>
    <property type="project" value="InterPro"/>
</dbReference>
<dbReference type="GO" id="GO:0005737">
    <property type="term" value="C:cytoplasm"/>
    <property type="evidence" value="ECO:0007669"/>
    <property type="project" value="UniProtKB-ARBA"/>
</dbReference>
<dbReference type="Gene3D" id="3.10.50.10">
    <property type="match status" value="1"/>
</dbReference>
<dbReference type="InterPro" id="IPR011583">
    <property type="entry name" value="Chitinase_II/V-like_cat"/>
</dbReference>
<keyword evidence="7" id="KW-0325">Glycoprotein</keyword>
<dbReference type="Proteomes" id="UP000467840">
    <property type="component" value="Chromosome 6"/>
</dbReference>
<feature type="domain" description="GH18" evidence="12">
    <location>
        <begin position="148"/>
        <end position="362"/>
    </location>
</feature>
<dbReference type="Gene3D" id="3.20.20.80">
    <property type="entry name" value="Glycosidases"/>
    <property type="match status" value="2"/>
</dbReference>
<comment type="similarity">
    <text evidence="2">Belongs to the synaptobrevin family.</text>
</comment>
<protein>
    <recommendedName>
        <fullName evidence="15">GH18 domain-containing protein</fullName>
    </recommendedName>
</protein>
<dbReference type="GO" id="GO:0005975">
    <property type="term" value="P:carbohydrate metabolic process"/>
    <property type="evidence" value="ECO:0007669"/>
    <property type="project" value="InterPro"/>
</dbReference>
<comment type="caution">
    <text evidence="13">The sequence shown here is derived from an EMBL/GenBank/DDBJ whole genome shotgun (WGS) entry which is preliminary data.</text>
</comment>
<dbReference type="GO" id="GO:0005576">
    <property type="term" value="C:extracellular region"/>
    <property type="evidence" value="ECO:0007669"/>
    <property type="project" value="TreeGrafter"/>
</dbReference>
<evidence type="ECO:0000256" key="6">
    <source>
        <dbReference type="ARBA" id="ARBA00023136"/>
    </source>
</evidence>
<name>A0A6A6MVG7_HEVBR</name>
<dbReference type="SMART" id="SM00636">
    <property type="entry name" value="Glyco_18"/>
    <property type="match status" value="1"/>
</dbReference>
<sequence>MLALNLHSSELKIMARCGVLVPLLWSMIFIVHAFPTFLASTYSYNTLDDESNSDYIWSPLLATGPAPAPTPLSGAIKGGYWPSWKAEALPPSTIPTCFSHLFYAFLGLDMSSYQLGVTQHDDQWMKSFTDTLHAKQLPAKTFLSIGGEWYNAIEYESLSGQPRLLLAAGVYFAPSFFLSDVYREYPTDAISKYVDFLNVMCFDYHGKWNTSVTAEHALLYDKSTNISTSYGISSWIEAGVPAEKLVMGLPLYGRTWQLLDPEVHGIGAPAVGVGPGEDGFMPYIDIIDFNSANAAPEVYDDGTVSTYSYSGTSWIGYDGVKSIREKVKFANDQGLAGYFIWSLGYDNNWNLSTEEYKVHSYNRNGLCAVGFMDDPYPVRSAFSVLNQVLDEYQKNLDPAEADKLLKIQRELDETKIILHKTIDSVLARGEKLDSLVEKSSDLSAASQV</sequence>
<dbReference type="EMBL" id="JAAGAX010000004">
    <property type="protein sequence ID" value="KAF2317077.1"/>
    <property type="molecule type" value="Genomic_DNA"/>
</dbReference>
<dbReference type="SUPFAM" id="SSF54556">
    <property type="entry name" value="Chitinase insertion domain"/>
    <property type="match status" value="1"/>
</dbReference>
<dbReference type="InterPro" id="IPR010908">
    <property type="entry name" value="Longin_dom"/>
</dbReference>
<dbReference type="PANTHER" id="PTHR11177:SF368">
    <property type="entry name" value="GH18 DOMAIN-CONTAINING PROTEIN"/>
    <property type="match status" value="1"/>
</dbReference>
<accession>A0A6A6MVG7</accession>
<dbReference type="GO" id="GO:0008061">
    <property type="term" value="F:chitin binding"/>
    <property type="evidence" value="ECO:0007669"/>
    <property type="project" value="InterPro"/>
</dbReference>
<dbReference type="InterPro" id="IPR017853">
    <property type="entry name" value="GH"/>
</dbReference>
<evidence type="ECO:0000256" key="4">
    <source>
        <dbReference type="ARBA" id="ARBA00022729"/>
    </source>
</evidence>
<evidence type="ECO:0000313" key="14">
    <source>
        <dbReference type="Proteomes" id="UP000467840"/>
    </source>
</evidence>
<evidence type="ECO:0000259" key="10">
    <source>
        <dbReference type="PROSITE" id="PS50859"/>
    </source>
</evidence>
<dbReference type="GO" id="GO:0004568">
    <property type="term" value="F:chitinase activity"/>
    <property type="evidence" value="ECO:0007669"/>
    <property type="project" value="TreeGrafter"/>
</dbReference>
<evidence type="ECO:0000256" key="3">
    <source>
        <dbReference type="ARBA" id="ARBA00008682"/>
    </source>
</evidence>
<dbReference type="PROSITE" id="PS50892">
    <property type="entry name" value="V_SNARE"/>
    <property type="match status" value="1"/>
</dbReference>
<dbReference type="Gene3D" id="1.20.5.110">
    <property type="match status" value="1"/>
</dbReference>
<dbReference type="GO" id="GO:0006032">
    <property type="term" value="P:chitin catabolic process"/>
    <property type="evidence" value="ECO:0007669"/>
    <property type="project" value="TreeGrafter"/>
</dbReference>
<dbReference type="InterPro" id="IPR001223">
    <property type="entry name" value="Glyco_hydro18_cat"/>
</dbReference>